<dbReference type="STRING" id="484498.SAMN05421686_101431"/>
<evidence type="ECO:0000259" key="6">
    <source>
        <dbReference type="PROSITE" id="PS50109"/>
    </source>
</evidence>
<dbReference type="AlphaFoldDB" id="A0A1N7J751"/>
<dbReference type="InterPro" id="IPR005467">
    <property type="entry name" value="His_kinase_dom"/>
</dbReference>
<feature type="domain" description="Histidine kinase" evidence="6">
    <location>
        <begin position="174"/>
        <end position="393"/>
    </location>
</feature>
<keyword evidence="8" id="KW-0808">Transferase</keyword>
<name>A0A1N7J751_9GAMM</name>
<evidence type="ECO:0000256" key="2">
    <source>
        <dbReference type="ARBA" id="ARBA00012438"/>
    </source>
</evidence>
<dbReference type="PROSITE" id="PS50109">
    <property type="entry name" value="HIS_KIN"/>
    <property type="match status" value="1"/>
</dbReference>
<protein>
    <recommendedName>
        <fullName evidence="2">histidine kinase</fullName>
        <ecNumber evidence="2">2.7.13.3</ecNumber>
    </recommendedName>
</protein>
<dbReference type="InterPro" id="IPR001789">
    <property type="entry name" value="Sig_transdc_resp-reg_receiver"/>
</dbReference>
<dbReference type="InterPro" id="IPR036097">
    <property type="entry name" value="HisK_dim/P_sf"/>
</dbReference>
<organism evidence="8 9">
    <name type="scientific">Thalassolituus maritimus</name>
    <dbReference type="NCBI Taxonomy" id="484498"/>
    <lineage>
        <taxon>Bacteria</taxon>
        <taxon>Pseudomonadati</taxon>
        <taxon>Pseudomonadota</taxon>
        <taxon>Gammaproteobacteria</taxon>
        <taxon>Oceanospirillales</taxon>
        <taxon>Oceanospirillaceae</taxon>
        <taxon>Thalassolituus</taxon>
    </lineage>
</organism>
<dbReference type="GO" id="GO:0000155">
    <property type="term" value="F:phosphorelay sensor kinase activity"/>
    <property type="evidence" value="ECO:0007669"/>
    <property type="project" value="InterPro"/>
</dbReference>
<dbReference type="InterPro" id="IPR035965">
    <property type="entry name" value="PAS-like_dom_sf"/>
</dbReference>
<dbReference type="InterPro" id="IPR003661">
    <property type="entry name" value="HisK_dim/P_dom"/>
</dbReference>
<dbReference type="SMART" id="SM00387">
    <property type="entry name" value="HATPase_c"/>
    <property type="match status" value="1"/>
</dbReference>
<reference evidence="9" key="1">
    <citation type="submission" date="2017-01" db="EMBL/GenBank/DDBJ databases">
        <authorList>
            <person name="Varghese N."/>
            <person name="Submissions S."/>
        </authorList>
    </citation>
    <scope>NUCLEOTIDE SEQUENCE [LARGE SCALE GENOMIC DNA]</scope>
    <source>
        <strain evidence="9">DSM 24913</strain>
    </source>
</reference>
<keyword evidence="4" id="KW-0902">Two-component regulatory system</keyword>
<evidence type="ECO:0000256" key="4">
    <source>
        <dbReference type="ARBA" id="ARBA00023012"/>
    </source>
</evidence>
<dbReference type="SUPFAM" id="SSF47384">
    <property type="entry name" value="Homodimeric domain of signal transducing histidine kinase"/>
    <property type="match status" value="1"/>
</dbReference>
<dbReference type="Pfam" id="PF00072">
    <property type="entry name" value="Response_reg"/>
    <property type="match status" value="1"/>
</dbReference>
<dbReference type="Pfam" id="PF02518">
    <property type="entry name" value="HATPase_c"/>
    <property type="match status" value="1"/>
</dbReference>
<dbReference type="SMART" id="SM00388">
    <property type="entry name" value="HisKA"/>
    <property type="match status" value="1"/>
</dbReference>
<sequence>MYWTYVIIIALLAAVMVLLTRLSQQRISLVDLQREKDRADILWRHFPGVVAEIRPDGTIMSAGTGIHTPGADRLIKGEQVQSFLSGEALSTFSQRLRESVVSRQPVSYYLCVDADDTIVHLRNELVPVIRDGRVKSLLIISSDITELKEVEEKLKTEKAIAESGYQAKRRFLASMSHEIRTPLNGMLGALSLLGGTPLSPHQKGYLHNLQQGADHLLAIVNDALDVSRIESGHLQLVREEFDLPALAQRVLGIVQGKASEKRIALQLFCDDDVPGRVIGDPLRVSQILINLLNNALKFTDKGHVILRLVNSDKDGDTIRFSVEDTGTGIEPSRAPYLFDEYSAAHDERSRALGGTGLGLNICKRLVEAMGGNIGVASTPGIGSCFWMNIPLAATQEGVTTSADLKFRDRTLWVADSYAVNRSFVMGVAGRMGMNVRGFDRLRDCISALLVDKPDVLVLSRRFFAAPDMQLQYDSLGDVKLCVSCDESFSENWQPPAELVHGAWAWPMDHRHLSSLLGRVLESEPAGDQVIRPSGTESKQVVRSSLYLLQVLLVEDNPVNQKVLEQLLKRQQCQVIVRSSGIEAIEYLTNNSGTELVIMDRHMPGIDGIETMRRIHALPGYETLPVVALSGDALEEQKLEFLQAGAIDYLLKPVSPKRLKQLVDSFRSEHRRAV</sequence>
<dbReference type="Gene3D" id="3.30.450.20">
    <property type="entry name" value="PAS domain"/>
    <property type="match status" value="1"/>
</dbReference>
<keyword evidence="3 5" id="KW-0597">Phosphoprotein</keyword>
<dbReference type="Gene3D" id="1.10.287.130">
    <property type="match status" value="1"/>
</dbReference>
<proteinExistence type="predicted"/>
<dbReference type="CDD" id="cd16922">
    <property type="entry name" value="HATPase_EvgS-ArcB-TorS-like"/>
    <property type="match status" value="1"/>
</dbReference>
<dbReference type="InterPro" id="IPR004358">
    <property type="entry name" value="Sig_transdc_His_kin-like_C"/>
</dbReference>
<feature type="modified residue" description="4-aspartylphosphate" evidence="5">
    <location>
        <position position="599"/>
    </location>
</feature>
<feature type="domain" description="Response regulatory" evidence="7">
    <location>
        <begin position="549"/>
        <end position="666"/>
    </location>
</feature>
<dbReference type="InterPro" id="IPR036890">
    <property type="entry name" value="HATPase_C_sf"/>
</dbReference>
<dbReference type="FunFam" id="3.30.565.10:FF:000010">
    <property type="entry name" value="Sensor histidine kinase RcsC"/>
    <property type="match status" value="1"/>
</dbReference>
<dbReference type="Gene3D" id="3.30.565.10">
    <property type="entry name" value="Histidine kinase-like ATPase, C-terminal domain"/>
    <property type="match status" value="1"/>
</dbReference>
<dbReference type="EMBL" id="FTOH01000001">
    <property type="protein sequence ID" value="SIS45150.1"/>
    <property type="molecule type" value="Genomic_DNA"/>
</dbReference>
<dbReference type="EC" id="2.7.13.3" evidence="2"/>
<dbReference type="SMART" id="SM00448">
    <property type="entry name" value="REC"/>
    <property type="match status" value="1"/>
</dbReference>
<dbReference type="PROSITE" id="PS50110">
    <property type="entry name" value="RESPONSE_REGULATORY"/>
    <property type="match status" value="1"/>
</dbReference>
<evidence type="ECO:0000313" key="8">
    <source>
        <dbReference type="EMBL" id="SIS45150.1"/>
    </source>
</evidence>
<dbReference type="PANTHER" id="PTHR45339:SF1">
    <property type="entry name" value="HYBRID SIGNAL TRANSDUCTION HISTIDINE KINASE J"/>
    <property type="match status" value="1"/>
</dbReference>
<evidence type="ECO:0000256" key="5">
    <source>
        <dbReference type="PROSITE-ProRule" id="PRU00169"/>
    </source>
</evidence>
<dbReference type="SUPFAM" id="SSF55785">
    <property type="entry name" value="PYP-like sensor domain (PAS domain)"/>
    <property type="match status" value="1"/>
</dbReference>
<dbReference type="PANTHER" id="PTHR45339">
    <property type="entry name" value="HYBRID SIGNAL TRANSDUCTION HISTIDINE KINASE J"/>
    <property type="match status" value="1"/>
</dbReference>
<dbReference type="Gene3D" id="3.40.50.2300">
    <property type="match status" value="1"/>
</dbReference>
<keyword evidence="8" id="KW-0418">Kinase</keyword>
<dbReference type="RefSeq" id="WP_076514008.1">
    <property type="nucleotide sequence ID" value="NZ_FTOH01000001.1"/>
</dbReference>
<dbReference type="OrthoDB" id="6724607at2"/>
<dbReference type="CDD" id="cd17546">
    <property type="entry name" value="REC_hyHK_CKI1_RcsC-like"/>
    <property type="match status" value="1"/>
</dbReference>
<dbReference type="PRINTS" id="PR00344">
    <property type="entry name" value="BCTRLSENSOR"/>
</dbReference>
<gene>
    <name evidence="8" type="ORF">SAMN05421686_101431</name>
</gene>
<dbReference type="Proteomes" id="UP000185639">
    <property type="component" value="Unassembled WGS sequence"/>
</dbReference>
<dbReference type="InterPro" id="IPR003594">
    <property type="entry name" value="HATPase_dom"/>
</dbReference>
<dbReference type="SUPFAM" id="SSF55874">
    <property type="entry name" value="ATPase domain of HSP90 chaperone/DNA topoisomerase II/histidine kinase"/>
    <property type="match status" value="1"/>
</dbReference>
<evidence type="ECO:0000256" key="1">
    <source>
        <dbReference type="ARBA" id="ARBA00000085"/>
    </source>
</evidence>
<dbReference type="Pfam" id="PF00512">
    <property type="entry name" value="HisKA"/>
    <property type="match status" value="1"/>
</dbReference>
<evidence type="ECO:0000313" key="9">
    <source>
        <dbReference type="Proteomes" id="UP000185639"/>
    </source>
</evidence>
<comment type="catalytic activity">
    <reaction evidence="1">
        <text>ATP + protein L-histidine = ADP + protein N-phospho-L-histidine.</text>
        <dbReference type="EC" id="2.7.13.3"/>
    </reaction>
</comment>
<keyword evidence="9" id="KW-1185">Reference proteome</keyword>
<dbReference type="InterPro" id="IPR011006">
    <property type="entry name" value="CheY-like_superfamily"/>
</dbReference>
<evidence type="ECO:0000259" key="7">
    <source>
        <dbReference type="PROSITE" id="PS50110"/>
    </source>
</evidence>
<accession>A0A1N7J751</accession>
<evidence type="ECO:0000256" key="3">
    <source>
        <dbReference type="ARBA" id="ARBA00022553"/>
    </source>
</evidence>
<dbReference type="SUPFAM" id="SSF52172">
    <property type="entry name" value="CheY-like"/>
    <property type="match status" value="1"/>
</dbReference>
<dbReference type="CDD" id="cd00082">
    <property type="entry name" value="HisKA"/>
    <property type="match status" value="1"/>
</dbReference>